<dbReference type="Proteomes" id="UP000308000">
    <property type="component" value="Unassembled WGS sequence"/>
</dbReference>
<proteinExistence type="predicted"/>
<sequence length="103" mass="11290">MGEPRMTMTTVKVLTTMLGDIGGHHYGYDLMKQVGIGSGTLYPLLARLEQAGLIESNWEEANPNEVGRGKRKYYALTSHGQAVAQLEQKKLKQMISVGGIINV</sequence>
<dbReference type="AlphaFoldDB" id="A0AAJ5F1L7"/>
<dbReference type="InterPro" id="IPR005149">
    <property type="entry name" value="Tscrpt_reg_PadR_N"/>
</dbReference>
<protein>
    <submittedName>
        <fullName evidence="2">Helix-turn-helix transcriptional regulator</fullName>
    </submittedName>
</protein>
<evidence type="ECO:0000259" key="1">
    <source>
        <dbReference type="Pfam" id="PF03551"/>
    </source>
</evidence>
<dbReference type="CDD" id="cd00090">
    <property type="entry name" value="HTH_ARSR"/>
    <property type="match status" value="1"/>
</dbReference>
<dbReference type="InterPro" id="IPR036390">
    <property type="entry name" value="WH_DNA-bd_sf"/>
</dbReference>
<dbReference type="PANTHER" id="PTHR33169:SF14">
    <property type="entry name" value="TRANSCRIPTIONAL REGULATOR RV3488"/>
    <property type="match status" value="1"/>
</dbReference>
<comment type="caution">
    <text evidence="2">The sequence shown here is derived from an EMBL/GenBank/DDBJ whole genome shotgun (WGS) entry which is preliminary data.</text>
</comment>
<accession>A0AAJ5F1L7</accession>
<reference evidence="2 3" key="1">
    <citation type="submission" date="2019-04" db="EMBL/GenBank/DDBJ databases">
        <title>Deinococcus metalilatus MA1002 mutant No.5.</title>
        <authorList>
            <person name="Park W."/>
            <person name="Park C."/>
        </authorList>
    </citation>
    <scope>NUCLEOTIDE SEQUENCE [LARGE SCALE GENOMIC DNA]</scope>
    <source>
        <strain evidence="2 3">MA1002-m5</strain>
    </source>
</reference>
<dbReference type="InterPro" id="IPR036388">
    <property type="entry name" value="WH-like_DNA-bd_sf"/>
</dbReference>
<gene>
    <name evidence="2" type="ORF">FCS05_19855</name>
</gene>
<name>A0AAJ5F1L7_9DEIO</name>
<dbReference type="Pfam" id="PF03551">
    <property type="entry name" value="PadR"/>
    <property type="match status" value="1"/>
</dbReference>
<dbReference type="SUPFAM" id="SSF46785">
    <property type="entry name" value="Winged helix' DNA-binding domain"/>
    <property type="match status" value="1"/>
</dbReference>
<evidence type="ECO:0000313" key="2">
    <source>
        <dbReference type="EMBL" id="TLK20827.1"/>
    </source>
</evidence>
<evidence type="ECO:0000313" key="3">
    <source>
        <dbReference type="Proteomes" id="UP000308000"/>
    </source>
</evidence>
<dbReference type="EMBL" id="VBRC01000026">
    <property type="protein sequence ID" value="TLK20827.1"/>
    <property type="molecule type" value="Genomic_DNA"/>
</dbReference>
<dbReference type="Gene3D" id="1.10.10.10">
    <property type="entry name" value="Winged helix-like DNA-binding domain superfamily/Winged helix DNA-binding domain"/>
    <property type="match status" value="1"/>
</dbReference>
<dbReference type="PANTHER" id="PTHR33169">
    <property type="entry name" value="PADR-FAMILY TRANSCRIPTIONAL REGULATOR"/>
    <property type="match status" value="1"/>
</dbReference>
<dbReference type="InterPro" id="IPR052509">
    <property type="entry name" value="Metal_resp_DNA-bind_regulator"/>
</dbReference>
<dbReference type="InterPro" id="IPR011991">
    <property type="entry name" value="ArsR-like_HTH"/>
</dbReference>
<feature type="domain" description="Transcription regulator PadR N-terminal" evidence="1">
    <location>
        <begin position="25"/>
        <end position="84"/>
    </location>
</feature>
<organism evidence="2 3">
    <name type="scientific">Deinococcus metallilatus</name>
    <dbReference type="NCBI Taxonomy" id="1211322"/>
    <lineage>
        <taxon>Bacteria</taxon>
        <taxon>Thermotogati</taxon>
        <taxon>Deinococcota</taxon>
        <taxon>Deinococci</taxon>
        <taxon>Deinococcales</taxon>
        <taxon>Deinococcaceae</taxon>
        <taxon>Deinococcus</taxon>
    </lineage>
</organism>